<reference evidence="1 2" key="1">
    <citation type="submission" date="2021-06" db="EMBL/GenBank/DDBJ databases">
        <authorList>
            <person name="Palmer J.M."/>
        </authorList>
    </citation>
    <scope>NUCLEOTIDE SEQUENCE [LARGE SCALE GENOMIC DNA]</scope>
    <source>
        <strain evidence="2">if_2019</strain>
        <tissue evidence="1">Muscle</tissue>
    </source>
</reference>
<evidence type="ECO:0000313" key="2">
    <source>
        <dbReference type="Proteomes" id="UP001482620"/>
    </source>
</evidence>
<dbReference type="Proteomes" id="UP001482620">
    <property type="component" value="Unassembled WGS sequence"/>
</dbReference>
<protein>
    <submittedName>
        <fullName evidence="1">Uncharacterized protein</fullName>
    </submittedName>
</protein>
<evidence type="ECO:0000313" key="1">
    <source>
        <dbReference type="EMBL" id="MEQ2221331.1"/>
    </source>
</evidence>
<dbReference type="SUPFAM" id="SSF54117">
    <property type="entry name" value="Interleukin 8-like chemokines"/>
    <property type="match status" value="1"/>
</dbReference>
<keyword evidence="2" id="KW-1185">Reference proteome</keyword>
<gene>
    <name evidence="1" type="ORF">ILYODFUR_014715</name>
</gene>
<proteinExistence type="predicted"/>
<organism evidence="1 2">
    <name type="scientific">Ilyodon furcidens</name>
    <name type="common">goldbreast splitfin</name>
    <dbReference type="NCBI Taxonomy" id="33524"/>
    <lineage>
        <taxon>Eukaryota</taxon>
        <taxon>Metazoa</taxon>
        <taxon>Chordata</taxon>
        <taxon>Craniata</taxon>
        <taxon>Vertebrata</taxon>
        <taxon>Euteleostomi</taxon>
        <taxon>Actinopterygii</taxon>
        <taxon>Neopterygii</taxon>
        <taxon>Teleostei</taxon>
        <taxon>Neoteleostei</taxon>
        <taxon>Acanthomorphata</taxon>
        <taxon>Ovalentaria</taxon>
        <taxon>Atherinomorphae</taxon>
        <taxon>Cyprinodontiformes</taxon>
        <taxon>Goodeidae</taxon>
        <taxon>Ilyodon</taxon>
    </lineage>
</organism>
<dbReference type="InterPro" id="IPR036048">
    <property type="entry name" value="Interleukin_8-like_sf"/>
</dbReference>
<dbReference type="EMBL" id="JAHRIQ010001254">
    <property type="protein sequence ID" value="MEQ2221331.1"/>
    <property type="molecule type" value="Genomic_DNA"/>
</dbReference>
<name>A0ABV0SNG3_9TELE</name>
<sequence>MDITFMTSSDPEFSSALLIMSTLSYSLRIFLLSLAALMFISASEGLPFVRLPCWKSCDSRAIRNIKSCYEQRPRKNCETHGFVVTNKDDEVYCIKGTSQWINGKISQGKIKCPPDISPPQ</sequence>
<comment type="caution">
    <text evidence="1">The sequence shown here is derived from an EMBL/GenBank/DDBJ whole genome shotgun (WGS) entry which is preliminary data.</text>
</comment>
<accession>A0ABV0SNG3</accession>